<sequence>MLCRLKQQRQQRYQQAGESLSKLLDEAEAEMDFVSAAQTKVAKSDKNRFKGRDSDKTRDPHAKPVEEQLALRLSQARPETLRRTARASMMQQAPACLLLLAMCSHLKEQYSLTDSKLRLYSPSDPAKQWDKPLSILSVSSTTCSLSANRRISGCAGSSNLDHKFPLLSIPSIVEQCVLDPIWQQFDISSGSGSSNDDDGDTKAIDTTICSTDESDRATGGCGPSDLLIVRHFIFLRQSLLSIGEVGRRIENKELIKNDPSDCFMGVTSGDPVGLMQGSLN</sequence>
<protein>
    <submittedName>
        <fullName evidence="2">Uncharacterized protein</fullName>
    </submittedName>
</protein>
<gene>
    <name evidence="2" type="ORF">PXEA_LOCUS16485</name>
</gene>
<reference evidence="2" key="1">
    <citation type="submission" date="2018-11" db="EMBL/GenBank/DDBJ databases">
        <authorList>
            <consortium name="Pathogen Informatics"/>
        </authorList>
    </citation>
    <scope>NUCLEOTIDE SEQUENCE</scope>
</reference>
<dbReference type="OrthoDB" id="418242at2759"/>
<dbReference type="Proteomes" id="UP000784294">
    <property type="component" value="Unassembled WGS sequence"/>
</dbReference>
<keyword evidence="3" id="KW-1185">Reference proteome</keyword>
<comment type="caution">
    <text evidence="2">The sequence shown here is derived from an EMBL/GenBank/DDBJ whole genome shotgun (WGS) entry which is preliminary data.</text>
</comment>
<evidence type="ECO:0000256" key="1">
    <source>
        <dbReference type="SAM" id="MobiDB-lite"/>
    </source>
</evidence>
<organism evidence="2 3">
    <name type="scientific">Protopolystoma xenopodis</name>
    <dbReference type="NCBI Taxonomy" id="117903"/>
    <lineage>
        <taxon>Eukaryota</taxon>
        <taxon>Metazoa</taxon>
        <taxon>Spiralia</taxon>
        <taxon>Lophotrochozoa</taxon>
        <taxon>Platyhelminthes</taxon>
        <taxon>Monogenea</taxon>
        <taxon>Polyopisthocotylea</taxon>
        <taxon>Polystomatidea</taxon>
        <taxon>Polystomatidae</taxon>
        <taxon>Protopolystoma</taxon>
    </lineage>
</organism>
<accession>A0A3S5CND7</accession>
<evidence type="ECO:0000313" key="3">
    <source>
        <dbReference type="Proteomes" id="UP000784294"/>
    </source>
</evidence>
<feature type="region of interest" description="Disordered" evidence="1">
    <location>
        <begin position="42"/>
        <end position="65"/>
    </location>
</feature>
<name>A0A3S5CND7_9PLAT</name>
<dbReference type="EMBL" id="CAAALY010059724">
    <property type="protein sequence ID" value="VEL23045.1"/>
    <property type="molecule type" value="Genomic_DNA"/>
</dbReference>
<dbReference type="AlphaFoldDB" id="A0A3S5CND7"/>
<proteinExistence type="predicted"/>
<evidence type="ECO:0000313" key="2">
    <source>
        <dbReference type="EMBL" id="VEL23045.1"/>
    </source>
</evidence>